<evidence type="ECO:0000256" key="1">
    <source>
        <dbReference type="SAM" id="MobiDB-lite"/>
    </source>
</evidence>
<dbReference type="Pfam" id="PF19909">
    <property type="entry name" value="DUF6382"/>
    <property type="match status" value="1"/>
</dbReference>
<gene>
    <name evidence="4" type="ORF">ACE3NQ_06875</name>
</gene>
<evidence type="ECO:0000313" key="5">
    <source>
        <dbReference type="Proteomes" id="UP001580407"/>
    </source>
</evidence>
<keyword evidence="2" id="KW-0812">Transmembrane</keyword>
<dbReference type="CDD" id="cd00060">
    <property type="entry name" value="FHA"/>
    <property type="match status" value="1"/>
</dbReference>
<comment type="caution">
    <text evidence="4">The sequence shown here is derived from an EMBL/GenBank/DDBJ whole genome shotgun (WGS) entry which is preliminary data.</text>
</comment>
<name>A0ABV5B4M6_9BACL</name>
<dbReference type="InterPro" id="IPR000253">
    <property type="entry name" value="FHA_dom"/>
</dbReference>
<sequence>MFGLQRDFTLNGGLFMIIKQEPDLEAADLHPVQSGMVTSNRIPGVLGVMIKEVDYRIELQYDIGGRRMLSQIWKNGNISMSRFYDIIYQIADTLHNCRQYMLDMNRFILHEDYMFISESERSNGVSLTYVPVRRSLYEGKAGAQMKQLIMRLIACVSELKGDGVQRILQICDRELFDPGKLKEVLLQYIHPETDTWAKGNVHGRPAAAEPGGYSNSGLKQPVPRLKQDNDSIPEPDLNRPLSVESTRFPRDQNTFAAATIAVTRRQEAADIIEDEADEGEEQESVLYKYRLYIALGCLLGAAVMWRYVYLEAPDTIRLLICAIITAGLATVALFAWQGWSLRGMLGRHENPDIGDIPGEEAPEPAAFLRRRFRFAAEQEDEGQEPWRWNVQENAVKSEYRSLSVQEENGDGMFKTNEDAPESPISPATTLLQDKCNDTPAANRDGAYLRRGTGKSGQSEEIPVKTGSFIIGRSQETAQYVDKTEGVSRSHVELSLNGSGLTHVLKDLASTNGTRLNGSPMIPYKGYPLNDGDTFELAGVVYTYYAA</sequence>
<keyword evidence="2" id="KW-1133">Transmembrane helix</keyword>
<dbReference type="PROSITE" id="PS50006">
    <property type="entry name" value="FHA_DOMAIN"/>
    <property type="match status" value="1"/>
</dbReference>
<evidence type="ECO:0000313" key="4">
    <source>
        <dbReference type="EMBL" id="MFB5680630.1"/>
    </source>
</evidence>
<keyword evidence="2" id="KW-0472">Membrane</keyword>
<feature type="transmembrane region" description="Helical" evidence="2">
    <location>
        <begin position="291"/>
        <end position="310"/>
    </location>
</feature>
<feature type="transmembrane region" description="Helical" evidence="2">
    <location>
        <begin position="316"/>
        <end position="336"/>
    </location>
</feature>
<accession>A0ABV5B4M6</accession>
<evidence type="ECO:0000259" key="3">
    <source>
        <dbReference type="PROSITE" id="PS50006"/>
    </source>
</evidence>
<proteinExistence type="predicted"/>
<dbReference type="Gene3D" id="2.60.200.20">
    <property type="match status" value="1"/>
</dbReference>
<organism evidence="4 5">
    <name type="scientific">Paenibacillus terreus</name>
    <dbReference type="NCBI Taxonomy" id="1387834"/>
    <lineage>
        <taxon>Bacteria</taxon>
        <taxon>Bacillati</taxon>
        <taxon>Bacillota</taxon>
        <taxon>Bacilli</taxon>
        <taxon>Bacillales</taxon>
        <taxon>Paenibacillaceae</taxon>
        <taxon>Paenibacillus</taxon>
    </lineage>
</organism>
<dbReference type="Proteomes" id="UP001580407">
    <property type="component" value="Unassembled WGS sequence"/>
</dbReference>
<feature type="region of interest" description="Disordered" evidence="1">
    <location>
        <begin position="439"/>
        <end position="459"/>
    </location>
</feature>
<dbReference type="InterPro" id="IPR045962">
    <property type="entry name" value="DUF6382"/>
</dbReference>
<reference evidence="4 5" key="1">
    <citation type="submission" date="2024-09" db="EMBL/GenBank/DDBJ databases">
        <authorList>
            <person name="Ruan L."/>
        </authorList>
    </citation>
    <scope>NUCLEOTIDE SEQUENCE [LARGE SCALE GENOMIC DNA]</scope>
    <source>
        <strain evidence="4 5">D33</strain>
    </source>
</reference>
<keyword evidence="5" id="KW-1185">Reference proteome</keyword>
<dbReference type="SUPFAM" id="SSF49879">
    <property type="entry name" value="SMAD/FHA domain"/>
    <property type="match status" value="1"/>
</dbReference>
<evidence type="ECO:0000256" key="2">
    <source>
        <dbReference type="SAM" id="Phobius"/>
    </source>
</evidence>
<protein>
    <submittedName>
        <fullName evidence="4">DUF6382 domain-containing protein</fullName>
    </submittedName>
</protein>
<dbReference type="InterPro" id="IPR008984">
    <property type="entry name" value="SMAD_FHA_dom_sf"/>
</dbReference>
<dbReference type="EMBL" id="JBHILM010000006">
    <property type="protein sequence ID" value="MFB5680630.1"/>
    <property type="molecule type" value="Genomic_DNA"/>
</dbReference>
<dbReference type="Pfam" id="PF00498">
    <property type="entry name" value="FHA"/>
    <property type="match status" value="1"/>
</dbReference>
<feature type="domain" description="FHA" evidence="3">
    <location>
        <begin position="468"/>
        <end position="520"/>
    </location>
</feature>
<dbReference type="RefSeq" id="WP_375524433.1">
    <property type="nucleotide sequence ID" value="NZ_JBHILM010000006.1"/>
</dbReference>
<feature type="region of interest" description="Disordered" evidence="1">
    <location>
        <begin position="199"/>
        <end position="242"/>
    </location>
</feature>
<dbReference type="SMART" id="SM00240">
    <property type="entry name" value="FHA"/>
    <property type="match status" value="1"/>
</dbReference>